<accession>A0ABN0BJ70</accession>
<reference evidence="1 2" key="1">
    <citation type="submission" date="2008-12" db="EMBL/GenBank/DDBJ databases">
        <title>Annotation of Bacteroides fragilis strain 3_1_12.</title>
        <authorList>
            <consortium name="The Broad Institute Genome Sequencing Platform"/>
            <person name="Ward D."/>
            <person name="Young S.K."/>
            <person name="Kodira C.D."/>
            <person name="Zeng Q."/>
            <person name="Koehrsen M."/>
            <person name="Alvarado L."/>
            <person name="Berlin A."/>
            <person name="Borenstein D."/>
            <person name="Chen Z."/>
            <person name="Engels R."/>
            <person name="Freedman E."/>
            <person name="Gellesch M."/>
            <person name="Goldberg J."/>
            <person name="Griggs A."/>
            <person name="Gujja S."/>
            <person name="Heiman D."/>
            <person name="Hepburn T."/>
            <person name="Howarth C."/>
            <person name="Jen D."/>
            <person name="Larson L."/>
            <person name="Lewis B."/>
            <person name="Mehta T."/>
            <person name="Park D."/>
            <person name="Pearson M."/>
            <person name="Roberts A."/>
            <person name="Saif S."/>
            <person name="Shea T."/>
            <person name="Shenoy N."/>
            <person name="Sisk P."/>
            <person name="Stolte C."/>
            <person name="Sykes S."/>
            <person name="Walk T."/>
            <person name="White J."/>
            <person name="Yandava C."/>
            <person name="Allen-Vercoe E."/>
            <person name="Strauss J."/>
            <person name="Ambrose C."/>
            <person name="Lander E."/>
            <person name="Nusbaum C."/>
            <person name="Galagan J."/>
            <person name="Birren B."/>
        </authorList>
    </citation>
    <scope>NUCLEOTIDE SEQUENCE [LARGE SCALE GENOMIC DNA]</scope>
    <source>
        <strain evidence="1 2">3_1_12</strain>
    </source>
</reference>
<protein>
    <submittedName>
        <fullName evidence="1">Uncharacterized protein</fullName>
    </submittedName>
</protein>
<gene>
    <name evidence="1" type="ORF">BFAG_01712</name>
</gene>
<name>A0ABN0BJ70_BACFG</name>
<sequence length="398" mass="44398">MLMEKSRFDIISDLFKLSNVISGSLKLAESLADKSSGSDETDCKDICRNIRYSLKPLPFLLAGIREYVTEHEDKDLARKFVGLHDDTKRLHGICSKYADLDKAAFRTGVAYLSMEVIRQYFFPEKEQEQVSPEGSDISPKPMTRTEATDCIDTIRSAIRKCAKDSDGNRGKEMYAMLAKVDKAKIQAVKEYIVNANDKDLAQLFTEYFAEAIHLSMLSQNDDVKAQSAGIKMFHIAMTMGYVKRNVLHESASKLATSKTIPSCTEEASSGFTATDTMQGGAFSTTAQVPVLRLYRFLTTFTVQSGPDKGKSLLDGNAVSDRDFLRAVMRADYSTIYGSCVKGKMRCVAILLSKAYFKDWKGYRASAARSMGLTPESLAKYNVEKTFITKLKELLPMIK</sequence>
<organism evidence="1 2">
    <name type="scientific">Bacteroides fragilis 3_1_12</name>
    <dbReference type="NCBI Taxonomy" id="457424"/>
    <lineage>
        <taxon>Bacteria</taxon>
        <taxon>Pseudomonadati</taxon>
        <taxon>Bacteroidota</taxon>
        <taxon>Bacteroidia</taxon>
        <taxon>Bacteroidales</taxon>
        <taxon>Bacteroidaceae</taxon>
        <taxon>Bacteroides</taxon>
    </lineage>
</organism>
<dbReference type="EMBL" id="EQ973213">
    <property type="protein sequence ID" value="EFR53017.1"/>
    <property type="molecule type" value="Genomic_DNA"/>
</dbReference>
<keyword evidence="2" id="KW-1185">Reference proteome</keyword>
<proteinExistence type="predicted"/>
<evidence type="ECO:0000313" key="2">
    <source>
        <dbReference type="Proteomes" id="UP000005101"/>
    </source>
</evidence>
<evidence type="ECO:0000313" key="1">
    <source>
        <dbReference type="EMBL" id="EFR53017.1"/>
    </source>
</evidence>
<dbReference type="Proteomes" id="UP000005101">
    <property type="component" value="Unassembled WGS sequence"/>
</dbReference>